<dbReference type="RefSeq" id="XP_022970226.1">
    <property type="nucleotide sequence ID" value="XM_023114458.1"/>
</dbReference>
<keyword evidence="5" id="KW-0677">Repeat</keyword>
<dbReference type="PROSITE" id="PS50011">
    <property type="entry name" value="PROTEIN_KINASE_DOM"/>
    <property type="match status" value="1"/>
</dbReference>
<evidence type="ECO:0000256" key="5">
    <source>
        <dbReference type="ARBA" id="ARBA00022737"/>
    </source>
</evidence>
<dbReference type="FunFam" id="1.10.510.10:FF:000513">
    <property type="entry name" value="Protein NSP-INTERACTING KINASE 2"/>
    <property type="match status" value="1"/>
</dbReference>
<reference evidence="13" key="1">
    <citation type="submission" date="2025-08" db="UniProtKB">
        <authorList>
            <consortium name="RefSeq"/>
        </authorList>
    </citation>
    <scope>IDENTIFICATION</scope>
    <source>
        <tissue evidence="13">Young leaves</tissue>
    </source>
</reference>
<dbReference type="Gene3D" id="3.80.10.10">
    <property type="entry name" value="Ribonuclease Inhibitor"/>
    <property type="match status" value="2"/>
</dbReference>
<dbReference type="OrthoDB" id="676979at2759"/>
<dbReference type="InterPro" id="IPR000719">
    <property type="entry name" value="Prot_kinase_dom"/>
</dbReference>
<evidence type="ECO:0000256" key="6">
    <source>
        <dbReference type="ARBA" id="ARBA00022989"/>
    </source>
</evidence>
<keyword evidence="7 9" id="KW-0472">Membrane</keyword>
<comment type="subcellular location">
    <subcellularLocation>
        <location evidence="1">Membrane</location>
        <topology evidence="1">Single-pass membrane protein</topology>
    </subcellularLocation>
</comment>
<evidence type="ECO:0000256" key="3">
    <source>
        <dbReference type="ARBA" id="ARBA00022692"/>
    </source>
</evidence>
<dbReference type="InterPro" id="IPR001245">
    <property type="entry name" value="Ser-Thr/Tyr_kinase_cat_dom"/>
</dbReference>
<dbReference type="CDD" id="cd14066">
    <property type="entry name" value="STKc_IRAK"/>
    <property type="match status" value="1"/>
</dbReference>
<dbReference type="InterPro" id="IPR032675">
    <property type="entry name" value="LRR_dom_sf"/>
</dbReference>
<evidence type="ECO:0000256" key="1">
    <source>
        <dbReference type="ARBA" id="ARBA00004167"/>
    </source>
</evidence>
<dbReference type="GeneID" id="111469175"/>
<proteinExistence type="predicted"/>
<dbReference type="Pfam" id="PF00560">
    <property type="entry name" value="LRR_1"/>
    <property type="match status" value="3"/>
</dbReference>
<evidence type="ECO:0000313" key="13">
    <source>
        <dbReference type="RefSeq" id="XP_022970226.1"/>
    </source>
</evidence>
<dbReference type="PANTHER" id="PTHR48007">
    <property type="entry name" value="LEUCINE-RICH REPEAT RECEPTOR-LIKE PROTEIN KINASE PXC1"/>
    <property type="match status" value="1"/>
</dbReference>
<evidence type="ECO:0000256" key="10">
    <source>
        <dbReference type="SAM" id="SignalP"/>
    </source>
</evidence>
<evidence type="ECO:0000256" key="2">
    <source>
        <dbReference type="ARBA" id="ARBA00022614"/>
    </source>
</evidence>
<keyword evidence="4 10" id="KW-0732">Signal</keyword>
<dbReference type="KEGG" id="cmax:111469175"/>
<dbReference type="GO" id="GO:0004672">
    <property type="term" value="F:protein kinase activity"/>
    <property type="evidence" value="ECO:0007669"/>
    <property type="project" value="InterPro"/>
</dbReference>
<keyword evidence="12" id="KW-1185">Reference proteome</keyword>
<dbReference type="Pfam" id="PF08263">
    <property type="entry name" value="LRRNT_2"/>
    <property type="match status" value="1"/>
</dbReference>
<keyword evidence="6 9" id="KW-1133">Transmembrane helix</keyword>
<evidence type="ECO:0000256" key="8">
    <source>
        <dbReference type="SAM" id="MobiDB-lite"/>
    </source>
</evidence>
<evidence type="ECO:0000256" key="9">
    <source>
        <dbReference type="SAM" id="Phobius"/>
    </source>
</evidence>
<dbReference type="Pfam" id="PF07714">
    <property type="entry name" value="PK_Tyr_Ser-Thr"/>
    <property type="match status" value="1"/>
</dbReference>
<dbReference type="InterPro" id="IPR046959">
    <property type="entry name" value="PRK1-6/SRF4-like"/>
</dbReference>
<feature type="region of interest" description="Disordered" evidence="8">
    <location>
        <begin position="260"/>
        <end position="279"/>
    </location>
</feature>
<dbReference type="Gene3D" id="3.30.200.20">
    <property type="entry name" value="Phosphorylase Kinase, domain 1"/>
    <property type="match status" value="1"/>
</dbReference>
<dbReference type="FunFam" id="3.80.10.10:FF:000562">
    <property type="entry name" value="Protein NSP-INTERACTING KINASE 2"/>
    <property type="match status" value="1"/>
</dbReference>
<protein>
    <submittedName>
        <fullName evidence="13">LRR receptor kinase SERK2-like</fullName>
    </submittedName>
</protein>
<feature type="transmembrane region" description="Helical" evidence="9">
    <location>
        <begin position="310"/>
        <end position="330"/>
    </location>
</feature>
<dbReference type="InterPro" id="IPR013210">
    <property type="entry name" value="LRR_N_plant-typ"/>
</dbReference>
<evidence type="ECO:0000256" key="7">
    <source>
        <dbReference type="ARBA" id="ARBA00023136"/>
    </source>
</evidence>
<dbReference type="FunFam" id="3.30.200.20:FF:000371">
    <property type="entry name" value="Protein NSP-INTERACTING KINASE 2"/>
    <property type="match status" value="1"/>
</dbReference>
<dbReference type="PANTHER" id="PTHR48007:SF65">
    <property type="entry name" value="OS01G0577600 PROTEIN"/>
    <property type="match status" value="1"/>
</dbReference>
<gene>
    <name evidence="13" type="primary">LOC111469175</name>
</gene>
<keyword evidence="2" id="KW-0433">Leucine-rich repeat</keyword>
<evidence type="ECO:0000313" key="12">
    <source>
        <dbReference type="Proteomes" id="UP000504608"/>
    </source>
</evidence>
<dbReference type="SUPFAM" id="SSF56112">
    <property type="entry name" value="Protein kinase-like (PK-like)"/>
    <property type="match status" value="1"/>
</dbReference>
<evidence type="ECO:0000256" key="4">
    <source>
        <dbReference type="ARBA" id="ARBA00022729"/>
    </source>
</evidence>
<feature type="domain" description="Protein kinase" evidence="11">
    <location>
        <begin position="410"/>
        <end position="676"/>
    </location>
</feature>
<accession>A0A6J1I017</accession>
<dbReference type="SUPFAM" id="SSF52058">
    <property type="entry name" value="L domain-like"/>
    <property type="match status" value="1"/>
</dbReference>
<feature type="chain" id="PRO_5026700918" evidence="10">
    <location>
        <begin position="25"/>
        <end position="682"/>
    </location>
</feature>
<organism evidence="12 13">
    <name type="scientific">Cucurbita maxima</name>
    <name type="common">Pumpkin</name>
    <name type="synonym">Winter squash</name>
    <dbReference type="NCBI Taxonomy" id="3661"/>
    <lineage>
        <taxon>Eukaryota</taxon>
        <taxon>Viridiplantae</taxon>
        <taxon>Streptophyta</taxon>
        <taxon>Embryophyta</taxon>
        <taxon>Tracheophyta</taxon>
        <taxon>Spermatophyta</taxon>
        <taxon>Magnoliopsida</taxon>
        <taxon>eudicotyledons</taxon>
        <taxon>Gunneridae</taxon>
        <taxon>Pentapetalae</taxon>
        <taxon>rosids</taxon>
        <taxon>fabids</taxon>
        <taxon>Cucurbitales</taxon>
        <taxon>Cucurbitaceae</taxon>
        <taxon>Cucurbiteae</taxon>
        <taxon>Cucurbita</taxon>
    </lineage>
</organism>
<dbReference type="InterPro" id="IPR011009">
    <property type="entry name" value="Kinase-like_dom_sf"/>
</dbReference>
<dbReference type="Pfam" id="PF13855">
    <property type="entry name" value="LRR_8"/>
    <property type="match status" value="1"/>
</dbReference>
<evidence type="ECO:0000259" key="11">
    <source>
        <dbReference type="PROSITE" id="PS50011"/>
    </source>
</evidence>
<dbReference type="Gene3D" id="1.10.510.10">
    <property type="entry name" value="Transferase(Phosphotransferase) domain 1"/>
    <property type="match status" value="1"/>
</dbReference>
<dbReference type="InterPro" id="IPR001611">
    <property type="entry name" value="Leu-rich_rpt"/>
</dbReference>
<feature type="compositionally biased region" description="Polar residues" evidence="8">
    <location>
        <begin position="260"/>
        <end position="278"/>
    </location>
</feature>
<feature type="signal peptide" evidence="10">
    <location>
        <begin position="1"/>
        <end position="24"/>
    </location>
</feature>
<dbReference type="FunFam" id="3.80.10.10:FF:000129">
    <property type="entry name" value="Leucine-rich repeat receptor-like kinase"/>
    <property type="match status" value="1"/>
</dbReference>
<sequence>MAAPISFIFISFFIFLSNPVRIMGNDELKALLDLKAALDPENQYLSSWSADGYPCASFEGIGCNEKGQVTNMSLQGKGLSGKLSPAIAGLKHLTGLYLHYNSLFGDIPKEIANLTLLSDLYLNVNNLSGEIPPEIGNMASLQVLQLCYNQLSGSIPTQLASLKKLTVLALQSNQLTGAIPASLGRLDLLVRVDLSSNHLFGSVPSRLADAPSLEVLDVRNNTLSGNVPPALKRLNEGFLFENNLGLCGVGFPSLKDCSGSSRVTQTQPEPYAGSTGTMPTRDIPETANVQLPCNHTRCPSSSSSSKSRNASIVGVVIVTIALSGIGILMFTQYRRRKQKLGSSFDICDHRLSTDQTKTTYRKNGSPLVSLEYANGWDPLADGRGLSVFGQEVLQSFRFNLEEVETATQYFSEVNLLGKSNFSATYKGILRDGSVVAVKSICKTSCKSEEAEFLKGLNLLTSLRHENLARLRGFCCSRGRGECFLIYDFVPNGNLLRYLDIKDGDGQVLDWSTRVSIIRGIAKGVAYLHKNEANKPALVHQNISAEKVHIDQRFNPLLSDSGLQKLLTNDIVFSELKATAARGYLAPEYTTTGRFTEKSDVYAFGVLVFQILSGTRKITSSLRGAAEAYRFVELLDSKLHGRYFEYEAAKLCRIALLCTHESQSERPSMEAVVQELVTCSSCL</sequence>
<dbReference type="GO" id="GO:0016020">
    <property type="term" value="C:membrane"/>
    <property type="evidence" value="ECO:0007669"/>
    <property type="project" value="UniProtKB-SubCell"/>
</dbReference>
<name>A0A6J1I017_CUCMA</name>
<dbReference type="AlphaFoldDB" id="A0A6J1I017"/>
<dbReference type="GO" id="GO:0005524">
    <property type="term" value="F:ATP binding"/>
    <property type="evidence" value="ECO:0007669"/>
    <property type="project" value="InterPro"/>
</dbReference>
<keyword evidence="3 9" id="KW-0812">Transmembrane</keyword>
<dbReference type="Proteomes" id="UP000504608">
    <property type="component" value="Unplaced"/>
</dbReference>